<dbReference type="Gene3D" id="3.40.50.150">
    <property type="entry name" value="Vaccinia Virus protein VP39"/>
    <property type="match status" value="1"/>
</dbReference>
<reference evidence="2 3" key="1">
    <citation type="submission" date="2018-01" db="EMBL/GenBank/DDBJ databases">
        <authorList>
            <person name="Fu G.-Y."/>
        </authorList>
    </citation>
    <scope>NUCLEOTIDE SEQUENCE [LARGE SCALE GENOMIC DNA]</scope>
    <source>
        <strain evidence="2 3">SY39</strain>
    </source>
</reference>
<dbReference type="KEGG" id="atw:C0099_12685"/>
<accession>A0A2I6S8Y5</accession>
<dbReference type="InterPro" id="IPR029063">
    <property type="entry name" value="SAM-dependent_MTases_sf"/>
</dbReference>
<protein>
    <recommendedName>
        <fullName evidence="1">Methyltransferase type 11 domain-containing protein</fullName>
    </recommendedName>
</protein>
<gene>
    <name evidence="2" type="ORF">C0099_12685</name>
</gene>
<organism evidence="2 3">
    <name type="scientific">Pseudazoarcus pumilus</name>
    <dbReference type="NCBI Taxonomy" id="2067960"/>
    <lineage>
        <taxon>Bacteria</taxon>
        <taxon>Pseudomonadati</taxon>
        <taxon>Pseudomonadota</taxon>
        <taxon>Betaproteobacteria</taxon>
        <taxon>Rhodocyclales</taxon>
        <taxon>Zoogloeaceae</taxon>
        <taxon>Pseudazoarcus</taxon>
    </lineage>
</organism>
<evidence type="ECO:0000313" key="3">
    <source>
        <dbReference type="Proteomes" id="UP000242205"/>
    </source>
</evidence>
<feature type="domain" description="Methyltransferase type 11" evidence="1">
    <location>
        <begin position="59"/>
        <end position="111"/>
    </location>
</feature>
<evidence type="ECO:0000313" key="2">
    <source>
        <dbReference type="EMBL" id="AUN95712.1"/>
    </source>
</evidence>
<dbReference type="GO" id="GO:0008757">
    <property type="term" value="F:S-adenosylmethionine-dependent methyltransferase activity"/>
    <property type="evidence" value="ECO:0007669"/>
    <property type="project" value="InterPro"/>
</dbReference>
<name>A0A2I6S8Y5_9RHOO</name>
<proteinExistence type="predicted"/>
<keyword evidence="3" id="KW-1185">Reference proteome</keyword>
<dbReference type="SUPFAM" id="SSF53335">
    <property type="entry name" value="S-adenosyl-L-methionine-dependent methyltransferases"/>
    <property type="match status" value="1"/>
</dbReference>
<dbReference type="OrthoDB" id="9801954at2"/>
<dbReference type="CDD" id="cd02440">
    <property type="entry name" value="AdoMet_MTases"/>
    <property type="match status" value="1"/>
</dbReference>
<sequence>MISRKSLRSAAKLAYVLLHIPISRIQFRKLKSTTSIKLNLGSGKTKGRQGWTTVDLHGADIVHDLRWGIPLPNNSVDFIYSSHTLEHIPYPHQNPFLVECVRVLKPGGIISLAVPNASLYVDAYVSRRPFRDPSSLYKPAAVNTGSHLDQLNYIAYMGGEHHYLFDEQNLQNTLKLAGFYDVRLRPFDSAIDHAERDFESIYVEGRKSGTTTQN</sequence>
<dbReference type="Proteomes" id="UP000242205">
    <property type="component" value="Chromosome"/>
</dbReference>
<dbReference type="Pfam" id="PF08241">
    <property type="entry name" value="Methyltransf_11"/>
    <property type="match status" value="1"/>
</dbReference>
<dbReference type="InterPro" id="IPR013216">
    <property type="entry name" value="Methyltransf_11"/>
</dbReference>
<dbReference type="EMBL" id="CP025682">
    <property type="protein sequence ID" value="AUN95712.1"/>
    <property type="molecule type" value="Genomic_DNA"/>
</dbReference>
<dbReference type="RefSeq" id="WP_102247758.1">
    <property type="nucleotide sequence ID" value="NZ_CP025682.1"/>
</dbReference>
<evidence type="ECO:0000259" key="1">
    <source>
        <dbReference type="Pfam" id="PF08241"/>
    </source>
</evidence>
<dbReference type="AlphaFoldDB" id="A0A2I6S8Y5"/>